<dbReference type="AlphaFoldDB" id="A0A9Q0J8U8"/>
<comment type="caution">
    <text evidence="2">The sequence shown here is derived from an EMBL/GenBank/DDBJ whole genome shotgun (WGS) entry which is preliminary data.</text>
</comment>
<feature type="region of interest" description="Disordered" evidence="1">
    <location>
        <begin position="22"/>
        <end position="49"/>
    </location>
</feature>
<keyword evidence="3" id="KW-1185">Reference proteome</keyword>
<protein>
    <submittedName>
        <fullName evidence="2">Uncharacterized protein</fullName>
    </submittedName>
</protein>
<dbReference type="EMBL" id="JAKUCV010005111">
    <property type="protein sequence ID" value="KAJ4832649.1"/>
    <property type="molecule type" value="Genomic_DNA"/>
</dbReference>
<evidence type="ECO:0000256" key="1">
    <source>
        <dbReference type="SAM" id="MobiDB-lite"/>
    </source>
</evidence>
<organism evidence="2 3">
    <name type="scientific">Turnera subulata</name>
    <dbReference type="NCBI Taxonomy" id="218843"/>
    <lineage>
        <taxon>Eukaryota</taxon>
        <taxon>Viridiplantae</taxon>
        <taxon>Streptophyta</taxon>
        <taxon>Embryophyta</taxon>
        <taxon>Tracheophyta</taxon>
        <taxon>Spermatophyta</taxon>
        <taxon>Magnoliopsida</taxon>
        <taxon>eudicotyledons</taxon>
        <taxon>Gunneridae</taxon>
        <taxon>Pentapetalae</taxon>
        <taxon>rosids</taxon>
        <taxon>fabids</taxon>
        <taxon>Malpighiales</taxon>
        <taxon>Passifloraceae</taxon>
        <taxon>Turnera</taxon>
    </lineage>
</organism>
<evidence type="ECO:0000313" key="2">
    <source>
        <dbReference type="EMBL" id="KAJ4832649.1"/>
    </source>
</evidence>
<proteinExistence type="predicted"/>
<reference evidence="2" key="2">
    <citation type="journal article" date="2023" name="Plants (Basel)">
        <title>Annotation of the Turnera subulata (Passifloraceae) Draft Genome Reveals the S-Locus Evolved after the Divergence of Turneroideae from Passifloroideae in a Stepwise Manner.</title>
        <authorList>
            <person name="Henning P.M."/>
            <person name="Roalson E.H."/>
            <person name="Mir W."/>
            <person name="McCubbin A.G."/>
            <person name="Shore J.S."/>
        </authorList>
    </citation>
    <scope>NUCLEOTIDE SEQUENCE</scope>
    <source>
        <strain evidence="2">F60SS</strain>
    </source>
</reference>
<sequence length="520" mass="59970">MGAWRTTRVEFVNLDPRWQKVGGEEEETKKVARTDQEEEGSGKRDEQSRACSAIVSHELLLTETPLTASRVWGPNPKVKLVLTYKVEGVTQEDVEDWKQTCIKNWSPHIKQYGEPAVTVKYRRPFDMSQSNPSPRDLKIQVDSGEMPLHLDDIPQEAVDWKGYPKEFPCAFLATTAKFLPNPWVDWAKDVLEPTDYRGWCLTGWPLSDVLRRDYTSIDDYPETETESETNTHGRLAWRRLKSFPNNKQGGSSSILPFSRGYSEQGLQSLLKQDDDIRKIFPFPLHDQKIAEVENCAKIAIQRYNWRTEQDFGFLGVTNANFSREPRALCFYITFMALDNDYNIDHECQTRVWCPNHAFFENKSAPEFEYIVDKFIRLQHHTHVANMMGDPASDLIKKEAETFTQRSEQGRCVVDLENEEEFSCVFSFAMAAVDEFNENKFGSCLSLEKIEKAYLTLALGKAYDIVFSAHDSSIDSSRDDQCRCLATVIDYGDEFRVELFSRIIEGSRFYLPFFREIVSGQ</sequence>
<evidence type="ECO:0000313" key="3">
    <source>
        <dbReference type="Proteomes" id="UP001141552"/>
    </source>
</evidence>
<feature type="compositionally biased region" description="Basic and acidic residues" evidence="1">
    <location>
        <begin position="27"/>
        <end position="48"/>
    </location>
</feature>
<name>A0A9Q0J8U8_9ROSI</name>
<accession>A0A9Q0J8U8</accession>
<gene>
    <name evidence="2" type="ORF">Tsubulata_048137</name>
</gene>
<dbReference type="Proteomes" id="UP001141552">
    <property type="component" value="Unassembled WGS sequence"/>
</dbReference>
<reference evidence="2" key="1">
    <citation type="submission" date="2022-02" db="EMBL/GenBank/DDBJ databases">
        <authorList>
            <person name="Henning P.M."/>
            <person name="McCubbin A.G."/>
            <person name="Shore J.S."/>
        </authorList>
    </citation>
    <scope>NUCLEOTIDE SEQUENCE</scope>
    <source>
        <strain evidence="2">F60SS</strain>
        <tissue evidence="2">Leaves</tissue>
    </source>
</reference>